<dbReference type="EMBL" id="QLNQ01000021">
    <property type="protein sequence ID" value="RCK64876.1"/>
    <property type="molecule type" value="Genomic_DNA"/>
</dbReference>
<feature type="coiled-coil region" evidence="1">
    <location>
        <begin position="172"/>
        <end position="203"/>
    </location>
</feature>
<keyword evidence="1" id="KW-0175">Coiled coil</keyword>
<dbReference type="Proteomes" id="UP000253472">
    <property type="component" value="Unassembled WGS sequence"/>
</dbReference>
<keyword evidence="3" id="KW-1185">Reference proteome</keyword>
<evidence type="ECO:0000256" key="1">
    <source>
        <dbReference type="SAM" id="Coils"/>
    </source>
</evidence>
<name>A0A367YG87_9ASCO</name>
<accession>A0A367YG87</accession>
<evidence type="ECO:0000313" key="3">
    <source>
        <dbReference type="Proteomes" id="UP000253472"/>
    </source>
</evidence>
<comment type="caution">
    <text evidence="2">The sequence shown here is derived from an EMBL/GenBank/DDBJ whole genome shotgun (WGS) entry which is preliminary data.</text>
</comment>
<protein>
    <submittedName>
        <fullName evidence="2">Uncharacterized protein</fullName>
    </submittedName>
</protein>
<proteinExistence type="predicted"/>
<dbReference type="AlphaFoldDB" id="A0A367YG87"/>
<sequence>MSDELAQEAENLVRSTSILSHKYGIPAVEPNQAASNIKELEQKYYTLYKSLNHKLNKLMYLNKIQEIQDLSQDQIAQQVNSIKEKMGISDSAELLDFLKLQNSEIKTDRLLLNYLLMAKPILKSIHQSELNSSEQNILSMLNELYDEDKGLIYRYKDDEFDRQNYDLITKVIKPLVEKSAELNRRLKELNRKYVANKEEIIRETAANEGAKRKQFYELVKKWDKLQKMCLEIPEQIIELPIDWYGNPDLLSIMQQVDEIQIKLNKYDLIINKDTVSMFTTTELLALEYPE</sequence>
<evidence type="ECO:0000313" key="2">
    <source>
        <dbReference type="EMBL" id="RCK64876.1"/>
    </source>
</evidence>
<reference evidence="2 3" key="1">
    <citation type="submission" date="2018-06" db="EMBL/GenBank/DDBJ databases">
        <title>Whole genome sequencing of Candida tropicalis (genome annotated by CSBL at Korea University).</title>
        <authorList>
            <person name="Ahn J."/>
        </authorList>
    </citation>
    <scope>NUCLEOTIDE SEQUENCE [LARGE SCALE GENOMIC DNA]</scope>
    <source>
        <strain evidence="2 3">ATCC 20962</strain>
    </source>
</reference>
<gene>
    <name evidence="2" type="ORF">Cantr_00788</name>
</gene>
<dbReference type="OrthoDB" id="4081346at2759"/>
<organism evidence="2 3">
    <name type="scientific">Candida viswanathii</name>
    <dbReference type="NCBI Taxonomy" id="5486"/>
    <lineage>
        <taxon>Eukaryota</taxon>
        <taxon>Fungi</taxon>
        <taxon>Dikarya</taxon>
        <taxon>Ascomycota</taxon>
        <taxon>Saccharomycotina</taxon>
        <taxon>Pichiomycetes</taxon>
        <taxon>Debaryomycetaceae</taxon>
        <taxon>Candida/Lodderomyces clade</taxon>
        <taxon>Candida</taxon>
    </lineage>
</organism>